<evidence type="ECO:0000256" key="16">
    <source>
        <dbReference type="RuleBase" id="RU004196"/>
    </source>
</evidence>
<comment type="subcellular location">
    <subcellularLocation>
        <location evidence="2">Nucleus</location>
    </subcellularLocation>
</comment>
<dbReference type="PROSITE" id="PS00333">
    <property type="entry name" value="DNA_LIGASE_A2"/>
    <property type="match status" value="1"/>
</dbReference>
<keyword evidence="9 15" id="KW-0067">ATP-binding</keyword>
<dbReference type="EMBL" id="VXIV02002485">
    <property type="protein sequence ID" value="KAF6025218.1"/>
    <property type="molecule type" value="Genomic_DNA"/>
</dbReference>
<dbReference type="InterPro" id="IPR012308">
    <property type="entry name" value="DNA_ligase_ATP-dep_N"/>
</dbReference>
<dbReference type="GO" id="GO:0003677">
    <property type="term" value="F:DNA binding"/>
    <property type="evidence" value="ECO:0007669"/>
    <property type="project" value="InterPro"/>
</dbReference>
<dbReference type="Proteomes" id="UP000593567">
    <property type="component" value="Unassembled WGS sequence"/>
</dbReference>
<evidence type="ECO:0000256" key="14">
    <source>
        <dbReference type="ARBA" id="ARBA00034003"/>
    </source>
</evidence>
<comment type="caution">
    <text evidence="19">The sequence shown here is derived from an EMBL/GenBank/DDBJ whole genome shotgun (WGS) entry which is preliminary data.</text>
</comment>
<dbReference type="AlphaFoldDB" id="A0A7J7JIM5"/>
<keyword evidence="10" id="KW-0460">Magnesium</keyword>
<proteinExistence type="inferred from homology"/>
<dbReference type="GO" id="GO:0006297">
    <property type="term" value="P:nucleotide-excision repair, DNA gap filling"/>
    <property type="evidence" value="ECO:0007669"/>
    <property type="project" value="TreeGrafter"/>
</dbReference>
<evidence type="ECO:0000313" key="20">
    <source>
        <dbReference type="Proteomes" id="UP000593567"/>
    </source>
</evidence>
<dbReference type="GO" id="GO:0006310">
    <property type="term" value="P:DNA recombination"/>
    <property type="evidence" value="ECO:0007669"/>
    <property type="project" value="UniProtKB-KW"/>
</dbReference>
<keyword evidence="12 15" id="KW-0234">DNA repair</keyword>
<dbReference type="CDD" id="cd07903">
    <property type="entry name" value="Adenylation_DNA_ligase_IV"/>
    <property type="match status" value="1"/>
</dbReference>
<dbReference type="SUPFAM" id="SSF52113">
    <property type="entry name" value="BRCT domain"/>
    <property type="match status" value="2"/>
</dbReference>
<evidence type="ECO:0000256" key="12">
    <source>
        <dbReference type="ARBA" id="ARBA00023204"/>
    </source>
</evidence>
<gene>
    <name evidence="19" type="ORF">EB796_016484</name>
</gene>
<dbReference type="Gene3D" id="1.10.3260.10">
    <property type="entry name" value="DNA ligase, ATP-dependent, N-terminal domain"/>
    <property type="match status" value="1"/>
</dbReference>
<dbReference type="GO" id="GO:0006303">
    <property type="term" value="P:double-strand break repair via nonhomologous end joining"/>
    <property type="evidence" value="ECO:0007669"/>
    <property type="project" value="TreeGrafter"/>
</dbReference>
<dbReference type="InterPro" id="IPR029710">
    <property type="entry name" value="LIG4"/>
</dbReference>
<dbReference type="InterPro" id="IPR000977">
    <property type="entry name" value="DNA_ligase_ATP-dep"/>
</dbReference>
<sequence length="829" mass="94797">MLRCMVPQLEKITYGIKQHSLGRLYVEVMGLGKKSEAATILMNYKDPTASKSVNKNLGDFAECAYSVIKDRCSVKSELSVMQVIEKLNDIANGYTGKDKILVKSTLEFLIRHLTGLENKWFIRMLVKEMKLGLGQDSILSAVHPDAPALFNVDTSLERVCLKLRDITKRLHEVEVSLFAPLKPMLGKQAKPNEVEGLLNCPNFIIERKFDGERMQLHMDKGEYKYYSRNGYEYSSTYGATQFDGNLTPRLHGKLRGVRNCILDGEMCGYNPELQVLGTKAMNFDIKSANLTGYTPCYVVFDLLYLNDEVLTNKPLRERLEMLKDIVDNQEGLIFTSAYTHASTNKQCIDALNQAIDRYEEGIMVKHPESVYKPNSRSAGWYKIKPEYVDGLMDELDLVIIGGYFGKGRRANILSHFLCGVLDDSSSTAQFHSMTKVGSGYTFQELLDFNIKLKSYWQKTQPSCVMVTKEKPDIWIDPLKSAIVQIKATEITESSSFYTGYSLRFPRVEKIRDDKQPLDCLTVKEFHEMRAKRSGQLTSALVTEEFLDEPKRKKRLIAPRSVAPSLPQQFQAADTSSVTKELDTFDKKEFCIVQGSKSYSKQHLEKEIVRLGGSIVQNASSETYCIVTDKVTIKIRNYMKAERYNIARLEWLIKCLEENALLQWAPSDMIYASPALQKLFDVRYDRFGDDHSTNTTTQQLRKIFSLIPQRKRTDPLVSHEEIQEIEEELSTHEDYARALFRNCRLFDGDDGEQSRTTVNMIQSKFYGSAVAPTLDDAVTHCICNSQENVEVLQKKNRERERKYYIVSPLWIQDSIESGKLLQERSYPVQT</sequence>
<dbReference type="Gene3D" id="3.30.470.30">
    <property type="entry name" value="DNA ligase/mRNA capping enzyme"/>
    <property type="match status" value="1"/>
</dbReference>
<dbReference type="GO" id="GO:0005524">
    <property type="term" value="F:ATP binding"/>
    <property type="evidence" value="ECO:0007669"/>
    <property type="project" value="UniProtKB-KW"/>
</dbReference>
<keyword evidence="7 15" id="KW-0547">Nucleotide-binding</keyword>
<dbReference type="InterPro" id="IPR036599">
    <property type="entry name" value="DNA_ligase_N_sf"/>
</dbReference>
<dbReference type="PANTHER" id="PTHR45997:SF1">
    <property type="entry name" value="DNA LIGASE 4"/>
    <property type="match status" value="1"/>
</dbReference>
<dbReference type="PANTHER" id="PTHR45997">
    <property type="entry name" value="DNA LIGASE 4"/>
    <property type="match status" value="1"/>
</dbReference>
<evidence type="ECO:0000256" key="11">
    <source>
        <dbReference type="ARBA" id="ARBA00023172"/>
    </source>
</evidence>
<comment type="cofactor">
    <cofactor evidence="1">
        <name>Mg(2+)</name>
        <dbReference type="ChEBI" id="CHEBI:18420"/>
    </cofactor>
</comment>
<keyword evidence="4 15" id="KW-0436">Ligase</keyword>
<evidence type="ECO:0000256" key="13">
    <source>
        <dbReference type="ARBA" id="ARBA00023242"/>
    </source>
</evidence>
<dbReference type="PROSITE" id="PS00697">
    <property type="entry name" value="DNA_LIGASE_A1"/>
    <property type="match status" value="1"/>
</dbReference>
<dbReference type="GO" id="GO:0032807">
    <property type="term" value="C:DNA ligase IV complex"/>
    <property type="evidence" value="ECO:0007669"/>
    <property type="project" value="TreeGrafter"/>
</dbReference>
<evidence type="ECO:0000256" key="15">
    <source>
        <dbReference type="RuleBase" id="RU000617"/>
    </source>
</evidence>
<evidence type="ECO:0000256" key="9">
    <source>
        <dbReference type="ARBA" id="ARBA00022840"/>
    </source>
</evidence>
<feature type="domain" description="BRCT" evidence="18">
    <location>
        <begin position="579"/>
        <end position="668"/>
    </location>
</feature>
<dbReference type="OrthoDB" id="151490at2759"/>
<dbReference type="GO" id="GO:0046872">
    <property type="term" value="F:metal ion binding"/>
    <property type="evidence" value="ECO:0007669"/>
    <property type="project" value="UniProtKB-KW"/>
</dbReference>
<dbReference type="SMART" id="SM00292">
    <property type="entry name" value="BRCT"/>
    <property type="match status" value="2"/>
</dbReference>
<evidence type="ECO:0000256" key="10">
    <source>
        <dbReference type="ARBA" id="ARBA00022842"/>
    </source>
</evidence>
<feature type="domain" description="ATP-dependent DNA ligase family profile" evidence="17">
    <location>
        <begin position="288"/>
        <end position="422"/>
    </location>
</feature>
<dbReference type="Pfam" id="PF04675">
    <property type="entry name" value="DNA_ligase_A_N"/>
    <property type="match status" value="1"/>
</dbReference>
<dbReference type="Pfam" id="PF16589">
    <property type="entry name" value="BRCT_2"/>
    <property type="match status" value="1"/>
</dbReference>
<name>A0A7J7JIM5_BUGNE</name>
<dbReference type="Pfam" id="PF01068">
    <property type="entry name" value="DNA_ligase_A_M"/>
    <property type="match status" value="1"/>
</dbReference>
<evidence type="ECO:0000259" key="18">
    <source>
        <dbReference type="PROSITE" id="PS50172"/>
    </source>
</evidence>
<evidence type="ECO:0000256" key="5">
    <source>
        <dbReference type="ARBA" id="ARBA00022723"/>
    </source>
</evidence>
<dbReference type="Pfam" id="PF04679">
    <property type="entry name" value="DNA_ligase_A_C"/>
    <property type="match status" value="1"/>
</dbReference>
<evidence type="ECO:0000256" key="4">
    <source>
        <dbReference type="ARBA" id="ARBA00022598"/>
    </source>
</evidence>
<keyword evidence="20" id="KW-1185">Reference proteome</keyword>
<dbReference type="Gene3D" id="3.40.50.10190">
    <property type="entry name" value="BRCT domain"/>
    <property type="match status" value="2"/>
</dbReference>
<evidence type="ECO:0000256" key="6">
    <source>
        <dbReference type="ARBA" id="ARBA00022737"/>
    </source>
</evidence>
<reference evidence="19" key="1">
    <citation type="submission" date="2020-06" db="EMBL/GenBank/DDBJ databases">
        <title>Draft genome of Bugula neritina, a colonial animal packing powerful symbionts and potential medicines.</title>
        <authorList>
            <person name="Rayko M."/>
        </authorList>
    </citation>
    <scope>NUCLEOTIDE SEQUENCE [LARGE SCALE GENOMIC DNA]</scope>
    <source>
        <strain evidence="19">Kwan_BN1</strain>
    </source>
</reference>
<evidence type="ECO:0000259" key="17">
    <source>
        <dbReference type="PROSITE" id="PS50160"/>
    </source>
</evidence>
<dbReference type="SUPFAM" id="SSF56091">
    <property type="entry name" value="DNA ligase/mRNA capping enzyme, catalytic domain"/>
    <property type="match status" value="1"/>
</dbReference>
<dbReference type="SUPFAM" id="SSF50249">
    <property type="entry name" value="Nucleic acid-binding proteins"/>
    <property type="match status" value="1"/>
</dbReference>
<organism evidence="19 20">
    <name type="scientific">Bugula neritina</name>
    <name type="common">Brown bryozoan</name>
    <name type="synonym">Sertularia neritina</name>
    <dbReference type="NCBI Taxonomy" id="10212"/>
    <lineage>
        <taxon>Eukaryota</taxon>
        <taxon>Metazoa</taxon>
        <taxon>Spiralia</taxon>
        <taxon>Lophotrochozoa</taxon>
        <taxon>Bryozoa</taxon>
        <taxon>Gymnolaemata</taxon>
        <taxon>Cheilostomatida</taxon>
        <taxon>Flustrina</taxon>
        <taxon>Buguloidea</taxon>
        <taxon>Bugulidae</taxon>
        <taxon>Bugula</taxon>
    </lineage>
</organism>
<dbReference type="CDD" id="cd07968">
    <property type="entry name" value="OBF_DNA_ligase_IV"/>
    <property type="match status" value="1"/>
</dbReference>
<keyword evidence="5" id="KW-0479">Metal-binding</keyword>
<dbReference type="GO" id="GO:0005958">
    <property type="term" value="C:DNA-dependent protein kinase-DNA ligase 4 complex"/>
    <property type="evidence" value="ECO:0007669"/>
    <property type="project" value="TreeGrafter"/>
</dbReference>
<protein>
    <recommendedName>
        <fullName evidence="15">DNA ligase</fullName>
        <ecNumber evidence="15">6.5.1.1</ecNumber>
    </recommendedName>
</protein>
<evidence type="ECO:0000256" key="1">
    <source>
        <dbReference type="ARBA" id="ARBA00001946"/>
    </source>
</evidence>
<dbReference type="EC" id="6.5.1.1" evidence="15"/>
<keyword evidence="11 15" id="KW-0233">DNA recombination</keyword>
<evidence type="ECO:0000256" key="7">
    <source>
        <dbReference type="ARBA" id="ARBA00022741"/>
    </source>
</evidence>
<evidence type="ECO:0000256" key="8">
    <source>
        <dbReference type="ARBA" id="ARBA00022763"/>
    </source>
</evidence>
<dbReference type="InterPro" id="IPR012340">
    <property type="entry name" value="NA-bd_OB-fold"/>
</dbReference>
<dbReference type="InterPro" id="IPR012310">
    <property type="entry name" value="DNA_ligase_ATP-dep_cent"/>
</dbReference>
<evidence type="ECO:0000256" key="2">
    <source>
        <dbReference type="ARBA" id="ARBA00004123"/>
    </source>
</evidence>
<evidence type="ECO:0000256" key="3">
    <source>
        <dbReference type="ARBA" id="ARBA00007572"/>
    </source>
</evidence>
<evidence type="ECO:0000313" key="19">
    <source>
        <dbReference type="EMBL" id="KAF6025218.1"/>
    </source>
</evidence>
<keyword evidence="8 15" id="KW-0227">DNA damage</keyword>
<dbReference type="GO" id="GO:0003910">
    <property type="term" value="F:DNA ligase (ATP) activity"/>
    <property type="evidence" value="ECO:0007669"/>
    <property type="project" value="UniProtKB-EC"/>
</dbReference>
<dbReference type="InterPro" id="IPR044125">
    <property type="entry name" value="Adenylation_DNA_ligase_IV"/>
</dbReference>
<dbReference type="NCBIfam" id="TIGR00574">
    <property type="entry name" value="dnl1"/>
    <property type="match status" value="1"/>
</dbReference>
<dbReference type="PROSITE" id="PS50172">
    <property type="entry name" value="BRCT"/>
    <property type="match status" value="2"/>
</dbReference>
<dbReference type="GO" id="GO:0071897">
    <property type="term" value="P:DNA biosynthetic process"/>
    <property type="evidence" value="ECO:0007669"/>
    <property type="project" value="InterPro"/>
</dbReference>
<keyword evidence="6" id="KW-0677">Repeat</keyword>
<dbReference type="InterPro" id="IPR016059">
    <property type="entry name" value="DNA_ligase_ATP-dep_CS"/>
</dbReference>
<dbReference type="InterPro" id="IPR012309">
    <property type="entry name" value="DNA_ligase_ATP-dep_C"/>
</dbReference>
<dbReference type="InterPro" id="IPR036420">
    <property type="entry name" value="BRCT_dom_sf"/>
</dbReference>
<dbReference type="Gene3D" id="2.40.50.140">
    <property type="entry name" value="Nucleic acid-binding proteins"/>
    <property type="match status" value="1"/>
</dbReference>
<dbReference type="SUPFAM" id="SSF117018">
    <property type="entry name" value="ATP-dependent DNA ligase DNA-binding domain"/>
    <property type="match status" value="1"/>
</dbReference>
<comment type="catalytic activity">
    <reaction evidence="14 15">
        <text>ATP + (deoxyribonucleotide)n-3'-hydroxyl + 5'-phospho-(deoxyribonucleotide)m = (deoxyribonucleotide)n+m + AMP + diphosphate.</text>
        <dbReference type="EC" id="6.5.1.1"/>
    </reaction>
</comment>
<comment type="similarity">
    <text evidence="3 16">Belongs to the ATP-dependent DNA ligase family.</text>
</comment>
<dbReference type="InterPro" id="IPR001357">
    <property type="entry name" value="BRCT_dom"/>
</dbReference>
<keyword evidence="13" id="KW-0539">Nucleus</keyword>
<dbReference type="PROSITE" id="PS50160">
    <property type="entry name" value="DNA_LIGASE_A3"/>
    <property type="match status" value="1"/>
</dbReference>
<feature type="domain" description="BRCT" evidence="18">
    <location>
        <begin position="765"/>
        <end position="827"/>
    </location>
</feature>
<accession>A0A7J7JIM5</accession>